<feature type="domain" description="Glycosyl hydrolase family 13 catalytic" evidence="15">
    <location>
        <begin position="29"/>
        <end position="331"/>
    </location>
</feature>
<evidence type="ECO:0000256" key="6">
    <source>
        <dbReference type="ARBA" id="ARBA00012595"/>
    </source>
</evidence>
<comment type="catalytic activity">
    <reaction evidence="1">
        <text>Endohydrolysis of (1-&gt;4)-alpha-D-glucosidic linkages in polysaccharides containing three or more (1-&gt;4)-alpha-linked D-glucose units.</text>
        <dbReference type="EC" id="3.2.1.1"/>
    </reaction>
</comment>
<accession>A0A9Q0BPY6</accession>
<dbReference type="SMART" id="SM00632">
    <property type="entry name" value="Aamy_C"/>
    <property type="match status" value="1"/>
</dbReference>
<dbReference type="Proteomes" id="UP001059596">
    <property type="component" value="Unassembled WGS sequence"/>
</dbReference>
<evidence type="ECO:0000256" key="1">
    <source>
        <dbReference type="ARBA" id="ARBA00000548"/>
    </source>
</evidence>
<dbReference type="Pfam" id="PF02806">
    <property type="entry name" value="Alpha-amylase_C"/>
    <property type="match status" value="1"/>
</dbReference>
<sequence>MFLLKSLACLVLLAVANGQFDPNYASGRSGMVHLFEWKWDDIAAECENFLGPNGFAGVQVSPVNENAVKDTRPWWERYQPISYKLVTRSGNEEQFASMVRRCNSAGVRIYVDVIFNHMAADGGTYGTGGSTATPSSKSYPAVRNCELVGLRDLNQGNSYVQEKVAEFLNHLIDLGVAGFRVIDMGGEAISKSEYTGLGAITEFRHSDSIGKVFRGKDQLRYLVNWGTAWGFAASDRSLVFVDNHDNQRGHGAGGADVLTHKYKMASAFMLAHPFGTPRVMSSFSFSNTDQGPPTTDGHNIASPIFNSDLSCGGGWVCEHRWRQIYSMVAFRNAVGSDGIQNCNQIAFSRGSRGFVAFNNDNYDLNSSLQTGLPAGTYCDVISGDKIGSSCTGKSVSVGSDGRASIYIGTSELDGVLAIHYSTLLVLGLLLALALGGQAKSKSKSKKNKQKEAILPLAESCKAANCKLPDCRCSDAVLPRSKFQGKENEIPQFVTITFDDAVNAVNYAQYELLFEGLVNPDGCEAAGTFFLSHEYTDYVRVNALYRAGHEIALHSVTHGDGTDYWRSADVATLKMLEAFAKVDPKRVQGMRLPFLQISGNNTFVAARRLGLSYDSSWPTQQFKDPAMWPYTLDFKSNQDCQIGPCPQASIPGLCSMIDACVYPPEDDVDELFYWMLDNFNRHYLGSRAPFGMYLHAAWFSRGRNYFGAFKKFINHLITYPDVYFTGISRMLEYVKRPVLGAPFKDCPELPEAECRAVQCRVQKMSTGEERYMSVCDKCPAVYPWLDNPLGQQQ</sequence>
<evidence type="ECO:0000313" key="16">
    <source>
        <dbReference type="EMBL" id="KAI8039499.1"/>
    </source>
</evidence>
<proteinExistence type="inferred from homology"/>
<keyword evidence="10" id="KW-1015">Disulfide bond</keyword>
<dbReference type="PANTHER" id="PTHR45985">
    <property type="match status" value="1"/>
</dbReference>
<dbReference type="Pfam" id="PF01522">
    <property type="entry name" value="Polysacc_deac_1"/>
    <property type="match status" value="1"/>
</dbReference>
<evidence type="ECO:0000259" key="15">
    <source>
        <dbReference type="SMART" id="SM00642"/>
    </source>
</evidence>
<keyword evidence="17" id="KW-1185">Reference proteome</keyword>
<dbReference type="InterPro" id="IPR011330">
    <property type="entry name" value="Glyco_hydro/deAcase_b/a-brl"/>
</dbReference>
<keyword evidence="8 13" id="KW-0732">Signal</keyword>
<evidence type="ECO:0000256" key="10">
    <source>
        <dbReference type="ARBA" id="ARBA00023157"/>
    </source>
</evidence>
<dbReference type="InterPro" id="IPR006047">
    <property type="entry name" value="GH13_cat_dom"/>
</dbReference>
<comment type="subunit">
    <text evidence="5">Monomer.</text>
</comment>
<keyword evidence="9" id="KW-0106">Calcium</keyword>
<evidence type="ECO:0000256" key="4">
    <source>
        <dbReference type="ARBA" id="ARBA00008061"/>
    </source>
</evidence>
<reference evidence="16" key="1">
    <citation type="journal article" date="2023" name="Genome Biol. Evol.">
        <title>Long-read-based Genome Assembly of Drosophila gunungcola Reveals Fewer Chemosensory Genes in Flower-breeding Species.</title>
        <authorList>
            <person name="Negi A."/>
            <person name="Liao B.Y."/>
            <person name="Yeh S.D."/>
        </authorList>
    </citation>
    <scope>NUCLEOTIDE SEQUENCE</scope>
    <source>
        <strain evidence="16">Sukarami</strain>
    </source>
</reference>
<dbReference type="InterPro" id="IPR031319">
    <property type="entry name" value="A-amylase_C"/>
</dbReference>
<evidence type="ECO:0000256" key="7">
    <source>
        <dbReference type="ARBA" id="ARBA00022723"/>
    </source>
</evidence>
<evidence type="ECO:0000256" key="11">
    <source>
        <dbReference type="ARBA" id="ARBA00023214"/>
    </source>
</evidence>
<dbReference type="InterPro" id="IPR002509">
    <property type="entry name" value="NODB_dom"/>
</dbReference>
<evidence type="ECO:0000256" key="3">
    <source>
        <dbReference type="ARBA" id="ARBA00001923"/>
    </source>
</evidence>
<evidence type="ECO:0000256" key="2">
    <source>
        <dbReference type="ARBA" id="ARBA00001913"/>
    </source>
</evidence>
<organism evidence="16 17">
    <name type="scientific">Drosophila gunungcola</name>
    <name type="common">fruit fly</name>
    <dbReference type="NCBI Taxonomy" id="103775"/>
    <lineage>
        <taxon>Eukaryota</taxon>
        <taxon>Metazoa</taxon>
        <taxon>Ecdysozoa</taxon>
        <taxon>Arthropoda</taxon>
        <taxon>Hexapoda</taxon>
        <taxon>Insecta</taxon>
        <taxon>Pterygota</taxon>
        <taxon>Neoptera</taxon>
        <taxon>Endopterygota</taxon>
        <taxon>Diptera</taxon>
        <taxon>Brachycera</taxon>
        <taxon>Muscomorpha</taxon>
        <taxon>Ephydroidea</taxon>
        <taxon>Drosophilidae</taxon>
        <taxon>Drosophila</taxon>
        <taxon>Sophophora</taxon>
    </lineage>
</organism>
<evidence type="ECO:0000256" key="8">
    <source>
        <dbReference type="ARBA" id="ARBA00022729"/>
    </source>
</evidence>
<dbReference type="InterPro" id="IPR006046">
    <property type="entry name" value="Alpha_amylase"/>
</dbReference>
<evidence type="ECO:0000256" key="5">
    <source>
        <dbReference type="ARBA" id="ARBA00011245"/>
    </source>
</evidence>
<keyword evidence="7" id="KW-0479">Metal-binding</keyword>
<dbReference type="PANTHER" id="PTHR45985:SF8">
    <property type="entry name" value="CHITIN DEACETYLASE-LIKE 9, ISOFORM A"/>
    <property type="match status" value="1"/>
</dbReference>
<dbReference type="SUPFAM" id="SSF51445">
    <property type="entry name" value="(Trans)glycosidases"/>
    <property type="match status" value="1"/>
</dbReference>
<feature type="chain" id="PRO_5040379567" description="alpha-amylase" evidence="13">
    <location>
        <begin position="19"/>
        <end position="792"/>
    </location>
</feature>
<dbReference type="CDD" id="cd10975">
    <property type="entry name" value="CE4_CDA_like_2"/>
    <property type="match status" value="1"/>
</dbReference>
<dbReference type="Gene3D" id="3.20.20.80">
    <property type="entry name" value="Glycosidases"/>
    <property type="match status" value="2"/>
</dbReference>
<comment type="caution">
    <text evidence="16">The sequence shown here is derived from an EMBL/GenBank/DDBJ whole genome shotgun (WGS) entry which is preliminary data.</text>
</comment>
<dbReference type="InterPro" id="IPR017853">
    <property type="entry name" value="GH"/>
</dbReference>
<feature type="signal peptide" evidence="13">
    <location>
        <begin position="1"/>
        <end position="18"/>
    </location>
</feature>
<dbReference type="EMBL" id="JAMKOV010000005">
    <property type="protein sequence ID" value="KAI8039499.1"/>
    <property type="molecule type" value="Genomic_DNA"/>
</dbReference>
<dbReference type="GO" id="GO:0046872">
    <property type="term" value="F:metal ion binding"/>
    <property type="evidence" value="ECO:0007669"/>
    <property type="project" value="UniProtKB-KW"/>
</dbReference>
<evidence type="ECO:0000313" key="17">
    <source>
        <dbReference type="Proteomes" id="UP001059596"/>
    </source>
</evidence>
<dbReference type="AlphaFoldDB" id="A0A9Q0BPY6"/>
<evidence type="ECO:0000256" key="9">
    <source>
        <dbReference type="ARBA" id="ARBA00022837"/>
    </source>
</evidence>
<dbReference type="EC" id="3.2.1.1" evidence="6"/>
<comment type="cofactor">
    <cofactor evidence="3">
        <name>chloride</name>
        <dbReference type="ChEBI" id="CHEBI:17996"/>
    </cofactor>
</comment>
<name>A0A9Q0BPY6_9MUSC</name>
<dbReference type="GO" id="GO:0016810">
    <property type="term" value="F:hydrolase activity, acting on carbon-nitrogen (but not peptide) bonds"/>
    <property type="evidence" value="ECO:0007669"/>
    <property type="project" value="InterPro"/>
</dbReference>
<dbReference type="InterPro" id="IPR052740">
    <property type="entry name" value="CE4"/>
</dbReference>
<dbReference type="SMART" id="SM00642">
    <property type="entry name" value="Aamy"/>
    <property type="match status" value="1"/>
</dbReference>
<keyword evidence="11" id="KW-0868">Chloride</keyword>
<gene>
    <name evidence="16" type="ORF">M5D96_006910</name>
</gene>
<dbReference type="GO" id="GO:0004556">
    <property type="term" value="F:alpha-amylase activity"/>
    <property type="evidence" value="ECO:0007669"/>
    <property type="project" value="UniProtKB-EC"/>
</dbReference>
<feature type="domain" description="Alpha-amylase C-terminal" evidence="14">
    <location>
        <begin position="336"/>
        <end position="423"/>
    </location>
</feature>
<dbReference type="SUPFAM" id="SSF51011">
    <property type="entry name" value="Glycosyl hydrolase domain"/>
    <property type="match status" value="1"/>
</dbReference>
<dbReference type="InterPro" id="IPR013780">
    <property type="entry name" value="Glyco_hydro_b"/>
</dbReference>
<evidence type="ECO:0000256" key="13">
    <source>
        <dbReference type="SAM" id="SignalP"/>
    </source>
</evidence>
<dbReference type="PRINTS" id="PR00110">
    <property type="entry name" value="ALPHAAMYLASE"/>
</dbReference>
<comment type="similarity">
    <text evidence="4 12">Belongs to the glycosyl hydrolase 13 family.</text>
</comment>
<dbReference type="Gene3D" id="2.60.40.1180">
    <property type="entry name" value="Golgi alpha-mannosidase II"/>
    <property type="match status" value="1"/>
</dbReference>
<protein>
    <recommendedName>
        <fullName evidence="6">alpha-amylase</fullName>
        <ecNumber evidence="6">3.2.1.1</ecNumber>
    </recommendedName>
</protein>
<dbReference type="GO" id="GO:0005975">
    <property type="term" value="P:carbohydrate metabolic process"/>
    <property type="evidence" value="ECO:0007669"/>
    <property type="project" value="InterPro"/>
</dbReference>
<evidence type="ECO:0000259" key="14">
    <source>
        <dbReference type="SMART" id="SM00632"/>
    </source>
</evidence>
<evidence type="ECO:0000256" key="12">
    <source>
        <dbReference type="RuleBase" id="RU003615"/>
    </source>
</evidence>
<dbReference type="CDD" id="cd11317">
    <property type="entry name" value="AmyAc_bac_euk_AmyA"/>
    <property type="match status" value="1"/>
</dbReference>
<dbReference type="SUPFAM" id="SSF88713">
    <property type="entry name" value="Glycoside hydrolase/deacetylase"/>
    <property type="match status" value="1"/>
</dbReference>
<dbReference type="Gene3D" id="3.20.20.370">
    <property type="entry name" value="Glycoside hydrolase/deacetylase"/>
    <property type="match status" value="1"/>
</dbReference>
<dbReference type="InterPro" id="IPR006048">
    <property type="entry name" value="A-amylase/branching_C"/>
</dbReference>
<comment type="cofactor">
    <cofactor evidence="2">
        <name>Ca(2+)</name>
        <dbReference type="ChEBI" id="CHEBI:29108"/>
    </cofactor>
</comment>